<dbReference type="PANTHER" id="PTHR32322:SF2">
    <property type="entry name" value="EAMA DOMAIN-CONTAINING PROTEIN"/>
    <property type="match status" value="1"/>
</dbReference>
<reference evidence="8 9" key="1">
    <citation type="submission" date="2022-12" db="EMBL/GenBank/DDBJ databases">
        <title>Metagenome assembled genome from gulf of manar.</title>
        <authorList>
            <person name="Kohli P."/>
            <person name="Pk S."/>
            <person name="Venkata Ramana C."/>
            <person name="Sasikala C."/>
        </authorList>
    </citation>
    <scope>NUCLEOTIDE SEQUENCE [LARGE SCALE GENOMIC DNA]</scope>
    <source>
        <strain evidence="8">JB008</strain>
    </source>
</reference>
<feature type="domain" description="EamA" evidence="7">
    <location>
        <begin position="165"/>
        <end position="301"/>
    </location>
</feature>
<accession>A0AAJ1IC63</accession>
<dbReference type="PANTHER" id="PTHR32322">
    <property type="entry name" value="INNER MEMBRANE TRANSPORTER"/>
    <property type="match status" value="1"/>
</dbReference>
<dbReference type="Gene3D" id="1.10.3730.20">
    <property type="match status" value="1"/>
</dbReference>
<feature type="transmembrane region" description="Helical" evidence="6">
    <location>
        <begin position="165"/>
        <end position="187"/>
    </location>
</feature>
<dbReference type="AlphaFoldDB" id="A0AAJ1IC63"/>
<keyword evidence="3 6" id="KW-0812">Transmembrane</keyword>
<evidence type="ECO:0000256" key="2">
    <source>
        <dbReference type="ARBA" id="ARBA00007362"/>
    </source>
</evidence>
<evidence type="ECO:0000313" key="9">
    <source>
        <dbReference type="Proteomes" id="UP001221217"/>
    </source>
</evidence>
<dbReference type="InterPro" id="IPR050638">
    <property type="entry name" value="AA-Vitamin_Transporters"/>
</dbReference>
<feature type="transmembrane region" description="Helical" evidence="6">
    <location>
        <begin position="38"/>
        <end position="59"/>
    </location>
</feature>
<comment type="caution">
    <text evidence="8">The sequence shown here is derived from an EMBL/GenBank/DDBJ whole genome shotgun (WGS) entry which is preliminary data.</text>
</comment>
<keyword evidence="5 6" id="KW-0472">Membrane</keyword>
<gene>
    <name evidence="8" type="ORF">PQJ61_07390</name>
</gene>
<feature type="transmembrane region" description="Helical" evidence="6">
    <location>
        <begin position="199"/>
        <end position="220"/>
    </location>
</feature>
<proteinExistence type="inferred from homology"/>
<feature type="transmembrane region" description="Helical" evidence="6">
    <location>
        <begin position="126"/>
        <end position="145"/>
    </location>
</feature>
<comment type="similarity">
    <text evidence="2">Belongs to the EamA transporter family.</text>
</comment>
<dbReference type="InterPro" id="IPR037185">
    <property type="entry name" value="EmrE-like"/>
</dbReference>
<feature type="domain" description="EamA" evidence="7">
    <location>
        <begin position="6"/>
        <end position="147"/>
    </location>
</feature>
<dbReference type="SUPFAM" id="SSF103481">
    <property type="entry name" value="Multidrug resistance efflux transporter EmrE"/>
    <property type="match status" value="2"/>
</dbReference>
<name>A0AAJ1IC63_9SPIO</name>
<evidence type="ECO:0000256" key="5">
    <source>
        <dbReference type="ARBA" id="ARBA00023136"/>
    </source>
</evidence>
<comment type="subcellular location">
    <subcellularLocation>
        <location evidence="1">Membrane</location>
        <topology evidence="1">Multi-pass membrane protein</topology>
    </subcellularLocation>
</comment>
<feature type="transmembrane region" description="Helical" evidence="6">
    <location>
        <begin position="254"/>
        <end position="277"/>
    </location>
</feature>
<dbReference type="GO" id="GO:0016020">
    <property type="term" value="C:membrane"/>
    <property type="evidence" value="ECO:0007669"/>
    <property type="project" value="UniProtKB-SubCell"/>
</dbReference>
<protein>
    <submittedName>
        <fullName evidence="8">DMT family transporter</fullName>
    </submittedName>
</protein>
<evidence type="ECO:0000256" key="1">
    <source>
        <dbReference type="ARBA" id="ARBA00004141"/>
    </source>
</evidence>
<evidence type="ECO:0000259" key="7">
    <source>
        <dbReference type="Pfam" id="PF00892"/>
    </source>
</evidence>
<organism evidence="8 9">
    <name type="scientific">Candidatus Thalassospirochaeta sargassi</name>
    <dbReference type="NCBI Taxonomy" id="3119039"/>
    <lineage>
        <taxon>Bacteria</taxon>
        <taxon>Pseudomonadati</taxon>
        <taxon>Spirochaetota</taxon>
        <taxon>Spirochaetia</taxon>
        <taxon>Spirochaetales</taxon>
        <taxon>Spirochaetaceae</taxon>
        <taxon>Candidatus Thalassospirochaeta</taxon>
    </lineage>
</organism>
<feature type="transmembrane region" description="Helical" evidence="6">
    <location>
        <begin position="226"/>
        <end position="247"/>
    </location>
</feature>
<evidence type="ECO:0000256" key="6">
    <source>
        <dbReference type="SAM" id="Phobius"/>
    </source>
</evidence>
<dbReference type="InterPro" id="IPR000620">
    <property type="entry name" value="EamA_dom"/>
</dbReference>
<dbReference type="EMBL" id="JAQQAL010000014">
    <property type="protein sequence ID" value="MDC7226573.1"/>
    <property type="molecule type" value="Genomic_DNA"/>
</dbReference>
<evidence type="ECO:0000256" key="3">
    <source>
        <dbReference type="ARBA" id="ARBA00022692"/>
    </source>
</evidence>
<dbReference type="Proteomes" id="UP001221217">
    <property type="component" value="Unassembled WGS sequence"/>
</dbReference>
<feature type="transmembrane region" description="Helical" evidence="6">
    <location>
        <begin position="7"/>
        <end position="26"/>
    </location>
</feature>
<evidence type="ECO:0000256" key="4">
    <source>
        <dbReference type="ARBA" id="ARBA00022989"/>
    </source>
</evidence>
<feature type="transmembrane region" description="Helical" evidence="6">
    <location>
        <begin position="71"/>
        <end position="90"/>
    </location>
</feature>
<feature type="transmembrane region" description="Helical" evidence="6">
    <location>
        <begin position="283"/>
        <end position="301"/>
    </location>
</feature>
<feature type="transmembrane region" description="Helical" evidence="6">
    <location>
        <begin position="96"/>
        <end position="119"/>
    </location>
</feature>
<dbReference type="Pfam" id="PF00892">
    <property type="entry name" value="EamA"/>
    <property type="match status" value="2"/>
</dbReference>
<sequence length="306" mass="33388">MKKSTAVMFCIGSMVCWSIGPILIRYVKDYFSVSFQNFFRFAVSIVILWLFSLITAGKGEIRKTVSSTDRILPKLLLIAVCNFSHQFFLIKGVYLILPGLVTIIEESTILFAAALSFVFIPDERQLVRQPVFITGLVLAFFGVVMTSCPEVNSFLSMGVRTSVHGIWYILISSFSWALFSLLIRLWLPSLPAAVTSSLVFSLVIPFFILSMFLEGGATAVAAGTPAFAWGILAVSGIIGIGLGYSFYYQALRVLGVTLTSSLGLLIPLATMLLSFLVFGERLAPVQIIGAAALLCGCFLIVRKSVT</sequence>
<keyword evidence="4 6" id="KW-1133">Transmembrane helix</keyword>
<evidence type="ECO:0000313" key="8">
    <source>
        <dbReference type="EMBL" id="MDC7226573.1"/>
    </source>
</evidence>